<dbReference type="InterPro" id="IPR016032">
    <property type="entry name" value="Sig_transdc_resp-reg_C-effctor"/>
</dbReference>
<feature type="domain" description="HTH luxR-type" evidence="1">
    <location>
        <begin position="268"/>
        <end position="325"/>
    </location>
</feature>
<dbReference type="PANTHER" id="PTHR34293:SF1">
    <property type="entry name" value="HTH-TYPE TRANSCRIPTIONAL REGULATOR TRMBL2"/>
    <property type="match status" value="1"/>
</dbReference>
<dbReference type="Proteomes" id="UP001499895">
    <property type="component" value="Unassembled WGS sequence"/>
</dbReference>
<evidence type="ECO:0000313" key="2">
    <source>
        <dbReference type="EMBL" id="GAA0486925.1"/>
    </source>
</evidence>
<dbReference type="SMART" id="SM00421">
    <property type="entry name" value="HTH_LUXR"/>
    <property type="match status" value="1"/>
</dbReference>
<dbReference type="EMBL" id="BAAAHB010000095">
    <property type="protein sequence ID" value="GAA0486925.1"/>
    <property type="molecule type" value="Genomic_DNA"/>
</dbReference>
<dbReference type="PANTHER" id="PTHR34293">
    <property type="entry name" value="HTH-TYPE TRANSCRIPTIONAL REGULATOR TRMBL2"/>
    <property type="match status" value="1"/>
</dbReference>
<dbReference type="SUPFAM" id="SSF46894">
    <property type="entry name" value="C-terminal effector domain of the bipartite response regulators"/>
    <property type="match status" value="1"/>
</dbReference>
<accession>A0ABN1AZI8</accession>
<keyword evidence="3" id="KW-1185">Reference proteome</keyword>
<protein>
    <submittedName>
        <fullName evidence="2">LuxR family transcriptional regulator</fullName>
    </submittedName>
</protein>
<evidence type="ECO:0000313" key="3">
    <source>
        <dbReference type="Proteomes" id="UP001499895"/>
    </source>
</evidence>
<dbReference type="Gene3D" id="1.10.10.10">
    <property type="entry name" value="Winged helix-like DNA-binding domain superfamily/Winged helix DNA-binding domain"/>
    <property type="match status" value="1"/>
</dbReference>
<dbReference type="InterPro" id="IPR051797">
    <property type="entry name" value="TrmB-like"/>
</dbReference>
<reference evidence="2 3" key="1">
    <citation type="journal article" date="2019" name="Int. J. Syst. Evol. Microbiol.">
        <title>The Global Catalogue of Microorganisms (GCM) 10K type strain sequencing project: providing services to taxonomists for standard genome sequencing and annotation.</title>
        <authorList>
            <consortium name="The Broad Institute Genomics Platform"/>
            <consortium name="The Broad Institute Genome Sequencing Center for Infectious Disease"/>
            <person name="Wu L."/>
            <person name="Ma J."/>
        </authorList>
    </citation>
    <scope>NUCLEOTIDE SEQUENCE [LARGE SCALE GENOMIC DNA]</scope>
    <source>
        <strain evidence="2 3">JCM 10649</strain>
    </source>
</reference>
<name>A0ABN1AZI8_9ACTN</name>
<dbReference type="InterPro" id="IPR036388">
    <property type="entry name" value="WH-like_DNA-bd_sf"/>
</dbReference>
<proteinExistence type="predicted"/>
<gene>
    <name evidence="2" type="ORF">GCM10009544_55330</name>
</gene>
<organism evidence="2 3">
    <name type="scientific">Streptomyces stramineus</name>
    <dbReference type="NCBI Taxonomy" id="173861"/>
    <lineage>
        <taxon>Bacteria</taxon>
        <taxon>Bacillati</taxon>
        <taxon>Actinomycetota</taxon>
        <taxon>Actinomycetes</taxon>
        <taxon>Kitasatosporales</taxon>
        <taxon>Streptomycetaceae</taxon>
        <taxon>Streptomyces</taxon>
    </lineage>
</organism>
<evidence type="ECO:0000259" key="1">
    <source>
        <dbReference type="SMART" id="SM00421"/>
    </source>
</evidence>
<dbReference type="InterPro" id="IPR000792">
    <property type="entry name" value="Tscrpt_reg_LuxR_C"/>
</dbReference>
<comment type="caution">
    <text evidence="2">The sequence shown here is derived from an EMBL/GenBank/DDBJ whole genome shotgun (WGS) entry which is preliminary data.</text>
</comment>
<sequence>MGDGVLLSCLGVTEEEERVYRFLLRNEQGLIGESGPVAAMSQEGVKSSVRRLVALGLVRVRDDGSVVAVDPAIGVERLIEDTLSGLRARMRDVDAARSAVSELGREFQRGTRVAAADIEQVLGGREVWARLDELAFFAHREVLAIHPSAPWKGRNIEAARPLDLRCLRRGLTFRMVVVREALRDALTRAYVDELVSAGAQVRCVGEPVQRTIVYDRSQAVVPLDPGETRRGAVVVRQPGLVTGLVDLFERTWESAADIATLEGGPGGEHPLSELDKQVLDVLSRVDKDEVAARELGVSLRTFQRYVAQVMARTGANSRFQAAVRAKELGWL</sequence>